<dbReference type="AlphaFoldDB" id="A0A7J7IIF6"/>
<evidence type="ECO:0000256" key="4">
    <source>
        <dbReference type="ARBA" id="ARBA00022917"/>
    </source>
</evidence>
<evidence type="ECO:0000256" key="3">
    <source>
        <dbReference type="ARBA" id="ARBA00022840"/>
    </source>
</evidence>
<sequence length="144" mass="15223">MERFGTDAPDLRFGVELQRVWSERATADPDTDAVLYEALGALAPLHNVESIRALVVPDAAGSTSRKTIDNYTQFVKNLGLSGLLWGKVGVTNGQPALSTWSIGKAGAFDCKTPAGATWCAPGWLSPCGSRPDPDRAGSSRSTSD</sequence>
<dbReference type="GO" id="GO:0004812">
    <property type="term" value="F:aminoacyl-tRNA ligase activity"/>
    <property type="evidence" value="ECO:0007669"/>
    <property type="project" value="UniProtKB-KW"/>
</dbReference>
<comment type="caution">
    <text evidence="6">The sequence shown here is derived from an EMBL/GenBank/DDBJ whole genome shotgun (WGS) entry which is preliminary data.</text>
</comment>
<evidence type="ECO:0000259" key="5">
    <source>
        <dbReference type="Pfam" id="PF02938"/>
    </source>
</evidence>
<dbReference type="GO" id="GO:0005737">
    <property type="term" value="C:cytoplasm"/>
    <property type="evidence" value="ECO:0007669"/>
    <property type="project" value="InterPro"/>
</dbReference>
<keyword evidence="2" id="KW-0547">Nucleotide-binding</keyword>
<dbReference type="EMBL" id="VWRR01000010">
    <property type="protein sequence ID" value="KAF6002514.1"/>
    <property type="molecule type" value="Genomic_DNA"/>
</dbReference>
<name>A0A7J7IIF6_9RHOD</name>
<organism evidence="6 7">
    <name type="scientific">Cyanidiococcus yangmingshanensis</name>
    <dbReference type="NCBI Taxonomy" id="2690220"/>
    <lineage>
        <taxon>Eukaryota</taxon>
        <taxon>Rhodophyta</taxon>
        <taxon>Bangiophyceae</taxon>
        <taxon>Cyanidiales</taxon>
        <taxon>Cyanidiaceae</taxon>
        <taxon>Cyanidiococcus</taxon>
    </lineage>
</organism>
<keyword evidence="4" id="KW-0648">Protein biosynthesis</keyword>
<accession>A0A7J7IIF6</accession>
<keyword evidence="7" id="KW-1185">Reference proteome</keyword>
<keyword evidence="6" id="KW-0030">Aminoacyl-tRNA synthetase</keyword>
<evidence type="ECO:0000313" key="7">
    <source>
        <dbReference type="Proteomes" id="UP000530660"/>
    </source>
</evidence>
<dbReference type="Proteomes" id="UP000530660">
    <property type="component" value="Unassembled WGS sequence"/>
</dbReference>
<protein>
    <submittedName>
        <fullName evidence="6">Aspartyl-tRNA synthetase 2, mitochondrial</fullName>
    </submittedName>
</protein>
<evidence type="ECO:0000256" key="2">
    <source>
        <dbReference type="ARBA" id="ARBA00022741"/>
    </source>
</evidence>
<keyword evidence="3" id="KW-0067">ATP-binding</keyword>
<dbReference type="Pfam" id="PF02938">
    <property type="entry name" value="GAD"/>
    <property type="match status" value="1"/>
</dbReference>
<dbReference type="InterPro" id="IPR029351">
    <property type="entry name" value="GAD_dom"/>
</dbReference>
<dbReference type="InterPro" id="IPR004115">
    <property type="entry name" value="GAD-like_sf"/>
</dbReference>
<dbReference type="Gene3D" id="3.30.1360.30">
    <property type="entry name" value="GAD-like domain"/>
    <property type="match status" value="1"/>
</dbReference>
<feature type="domain" description="GAD" evidence="5">
    <location>
        <begin position="45"/>
        <end position="89"/>
    </location>
</feature>
<proteinExistence type="predicted"/>
<evidence type="ECO:0000256" key="1">
    <source>
        <dbReference type="ARBA" id="ARBA00022598"/>
    </source>
</evidence>
<keyword evidence="1" id="KW-0436">Ligase</keyword>
<reference evidence="6 7" key="1">
    <citation type="journal article" date="2020" name="J. Phycol.">
        <title>Comparative genome analysis reveals Cyanidiococcus gen. nov., a new extremophilic red algal genus sister to Cyanidioschyzon (Cyanidioschyzonaceae, Rhodophyta).</title>
        <authorList>
            <person name="Liu S.-L."/>
            <person name="Chiang Y.-R."/>
            <person name="Yoon H.S."/>
            <person name="Fu H.-Y."/>
        </authorList>
    </citation>
    <scope>NUCLEOTIDE SEQUENCE [LARGE SCALE GENOMIC DNA]</scope>
    <source>
        <strain evidence="6 7">THAL066</strain>
    </source>
</reference>
<dbReference type="GO" id="GO:0005524">
    <property type="term" value="F:ATP binding"/>
    <property type="evidence" value="ECO:0007669"/>
    <property type="project" value="UniProtKB-KW"/>
</dbReference>
<dbReference type="SUPFAM" id="SSF55261">
    <property type="entry name" value="GAD domain-like"/>
    <property type="match status" value="1"/>
</dbReference>
<dbReference type="GO" id="GO:0006412">
    <property type="term" value="P:translation"/>
    <property type="evidence" value="ECO:0007669"/>
    <property type="project" value="UniProtKB-KW"/>
</dbReference>
<gene>
    <name evidence="6" type="primary">DARS2_2</name>
    <name evidence="6" type="ORF">F1559_003548</name>
</gene>
<evidence type="ECO:0000313" key="6">
    <source>
        <dbReference type="EMBL" id="KAF6002514.1"/>
    </source>
</evidence>